<dbReference type="EMBL" id="GBXM01067960">
    <property type="protein sequence ID" value="JAH40617.1"/>
    <property type="molecule type" value="Transcribed_RNA"/>
</dbReference>
<name>A0A0E9SH77_ANGAN</name>
<reference evidence="1" key="1">
    <citation type="submission" date="2014-11" db="EMBL/GenBank/DDBJ databases">
        <authorList>
            <person name="Amaro Gonzalez C."/>
        </authorList>
    </citation>
    <scope>NUCLEOTIDE SEQUENCE</scope>
</reference>
<evidence type="ECO:0000313" key="1">
    <source>
        <dbReference type="EMBL" id="JAH40617.1"/>
    </source>
</evidence>
<dbReference type="AlphaFoldDB" id="A0A0E9SH77"/>
<accession>A0A0E9SH77</accession>
<organism evidence="1">
    <name type="scientific">Anguilla anguilla</name>
    <name type="common">European freshwater eel</name>
    <name type="synonym">Muraena anguilla</name>
    <dbReference type="NCBI Taxonomy" id="7936"/>
    <lineage>
        <taxon>Eukaryota</taxon>
        <taxon>Metazoa</taxon>
        <taxon>Chordata</taxon>
        <taxon>Craniata</taxon>
        <taxon>Vertebrata</taxon>
        <taxon>Euteleostomi</taxon>
        <taxon>Actinopterygii</taxon>
        <taxon>Neopterygii</taxon>
        <taxon>Teleostei</taxon>
        <taxon>Anguilliformes</taxon>
        <taxon>Anguillidae</taxon>
        <taxon>Anguilla</taxon>
    </lineage>
</organism>
<proteinExistence type="predicted"/>
<reference evidence="1" key="2">
    <citation type="journal article" date="2015" name="Fish Shellfish Immunol.">
        <title>Early steps in the European eel (Anguilla anguilla)-Vibrio vulnificus interaction in the gills: Role of the RtxA13 toxin.</title>
        <authorList>
            <person name="Callol A."/>
            <person name="Pajuelo D."/>
            <person name="Ebbesson L."/>
            <person name="Teles M."/>
            <person name="MacKenzie S."/>
            <person name="Amaro C."/>
        </authorList>
    </citation>
    <scope>NUCLEOTIDE SEQUENCE</scope>
</reference>
<protein>
    <submittedName>
        <fullName evidence="1">Uncharacterized protein</fullName>
    </submittedName>
</protein>
<sequence>MAVLTSKPKMQLLKYING</sequence>